<comment type="subcellular location">
    <subcellularLocation>
        <location evidence="1">Nucleus</location>
    </subcellularLocation>
</comment>
<evidence type="ECO:0000256" key="6">
    <source>
        <dbReference type="ARBA" id="ARBA00023242"/>
    </source>
</evidence>
<dbReference type="GO" id="GO:0003700">
    <property type="term" value="F:DNA-binding transcription factor activity"/>
    <property type="evidence" value="ECO:0007669"/>
    <property type="project" value="InterPro"/>
</dbReference>
<dbReference type="PANTHER" id="PTHR20338">
    <property type="entry name" value="NUCLEAR RESPIRATORY FACTOR 1"/>
    <property type="match status" value="1"/>
</dbReference>
<evidence type="ECO:0000313" key="9">
    <source>
        <dbReference type="Proteomes" id="UP000472260"/>
    </source>
</evidence>
<dbReference type="InterPro" id="IPR019525">
    <property type="entry name" value="Nrf1_NLS/DNA-bd_dimer"/>
</dbReference>
<dbReference type="GO" id="GO:0006357">
    <property type="term" value="P:regulation of transcription by RNA polymerase II"/>
    <property type="evidence" value="ECO:0007669"/>
    <property type="project" value="InterPro"/>
</dbReference>
<evidence type="ECO:0000256" key="5">
    <source>
        <dbReference type="ARBA" id="ARBA00023163"/>
    </source>
</evidence>
<proteinExistence type="inferred from homology"/>
<name>A0A671KJC9_9TELE</name>
<gene>
    <name evidence="8" type="primary">LOC107690626</name>
</gene>
<dbReference type="InterPro" id="IPR039142">
    <property type="entry name" value="NRF1/Ewg"/>
</dbReference>
<dbReference type="Pfam" id="PF10491">
    <property type="entry name" value="Nrf1_DNA-bind"/>
    <property type="match status" value="1"/>
</dbReference>
<dbReference type="Proteomes" id="UP000472260">
    <property type="component" value="Unassembled WGS sequence"/>
</dbReference>
<evidence type="ECO:0000256" key="1">
    <source>
        <dbReference type="ARBA" id="ARBA00004123"/>
    </source>
</evidence>
<comment type="similarity">
    <text evidence="2">Belongs to the NRF1/Ewg family.</text>
</comment>
<evidence type="ECO:0000256" key="4">
    <source>
        <dbReference type="ARBA" id="ARBA00023125"/>
    </source>
</evidence>
<reference evidence="8" key="1">
    <citation type="submission" date="2025-08" db="UniProtKB">
        <authorList>
            <consortium name="Ensembl"/>
        </authorList>
    </citation>
    <scope>IDENTIFICATION</scope>
</reference>
<accession>A0A671KJC9</accession>
<protein>
    <submittedName>
        <fullName evidence="8">Nuclear respiratory factor 1</fullName>
    </submittedName>
</protein>
<organism evidence="8 9">
    <name type="scientific">Sinocyclocheilus anshuiensis</name>
    <dbReference type="NCBI Taxonomy" id="1608454"/>
    <lineage>
        <taxon>Eukaryota</taxon>
        <taxon>Metazoa</taxon>
        <taxon>Chordata</taxon>
        <taxon>Craniata</taxon>
        <taxon>Vertebrata</taxon>
        <taxon>Euteleostomi</taxon>
        <taxon>Actinopterygii</taxon>
        <taxon>Neopterygii</taxon>
        <taxon>Teleostei</taxon>
        <taxon>Ostariophysi</taxon>
        <taxon>Cypriniformes</taxon>
        <taxon>Cyprinidae</taxon>
        <taxon>Cyprininae</taxon>
        <taxon>Sinocyclocheilus</taxon>
    </lineage>
</organism>
<dbReference type="AlphaFoldDB" id="A0A671KJC9"/>
<keyword evidence="3" id="KW-0805">Transcription regulation</keyword>
<evidence type="ECO:0000259" key="7">
    <source>
        <dbReference type="Pfam" id="PF10491"/>
    </source>
</evidence>
<evidence type="ECO:0000313" key="8">
    <source>
        <dbReference type="Ensembl" id="ENSSANP00000006882.1"/>
    </source>
</evidence>
<dbReference type="GO" id="GO:0005634">
    <property type="term" value="C:nucleus"/>
    <property type="evidence" value="ECO:0007669"/>
    <property type="project" value="UniProtKB-SubCell"/>
</dbReference>
<dbReference type="Ensembl" id="ENSSANT00000007411.1">
    <property type="protein sequence ID" value="ENSSANP00000006882.1"/>
    <property type="gene ID" value="ENSSANG00000003726.1"/>
</dbReference>
<dbReference type="GO" id="GO:0003677">
    <property type="term" value="F:DNA binding"/>
    <property type="evidence" value="ECO:0007669"/>
    <property type="project" value="UniProtKB-KW"/>
</dbReference>
<keyword evidence="9" id="KW-1185">Reference proteome</keyword>
<reference evidence="8" key="2">
    <citation type="submission" date="2025-09" db="UniProtKB">
        <authorList>
            <consortium name="Ensembl"/>
        </authorList>
    </citation>
    <scope>IDENTIFICATION</scope>
</reference>
<evidence type="ECO:0000256" key="2">
    <source>
        <dbReference type="ARBA" id="ARBA00005713"/>
    </source>
</evidence>
<feature type="domain" description="Nuclear respiratory factor 1 NLS/DNA-binding dimerisation" evidence="7">
    <location>
        <begin position="4"/>
        <end position="103"/>
    </location>
</feature>
<keyword evidence="5" id="KW-0804">Transcription</keyword>
<keyword evidence="6" id="KW-0539">Nucleus</keyword>
<sequence length="325" mass="34360">MLCSELPPLTIDGIPVSVDKMTQAQLRAFIPEMLKYSTGRGKPGWGKESCKPIWWPEDIPWANVRSDVRTEEQKQRVSWTQALRTIVKNCYKQHGREDLLYAFEDQITTQQVATTTTHSIAHLVPSQTVVQTISNPDGTVSLIQVGTGATVATLADASELPGTVTVAQVNYSTVTDGELEQNWATLQGGEMTIQTTQPSEATQAVASLAEAAVAASQEMQQGATVTMALNSEAAAHAVATLAEATLQGGGQIVLSGETAAAVGALTGVSDGSGLVQIPVSMYQTVVTSLAQGNRPVQVAMAPITTRIDNTVTLDGQAVEVVTLEQ</sequence>
<keyword evidence="4" id="KW-0238">DNA-binding</keyword>
<evidence type="ECO:0000256" key="3">
    <source>
        <dbReference type="ARBA" id="ARBA00023015"/>
    </source>
</evidence>